<dbReference type="RefSeq" id="XP_028878218.1">
    <property type="nucleotide sequence ID" value="XM_029030449.1"/>
</dbReference>
<evidence type="ECO:0000313" key="4">
    <source>
        <dbReference type="Proteomes" id="UP000192257"/>
    </source>
</evidence>
<dbReference type="Proteomes" id="UP000192257">
    <property type="component" value="Unassembled WGS sequence"/>
</dbReference>
<keyword evidence="1" id="KW-0175">Coiled coil</keyword>
<proteinExistence type="predicted"/>
<dbReference type="AlphaFoldDB" id="A0A1X0NH97"/>
<gene>
    <name evidence="3" type="ORF">TM35_000481130</name>
</gene>
<dbReference type="GeneID" id="39990229"/>
<dbReference type="VEuPathDB" id="TriTrypDB:TM35_000481130"/>
<feature type="compositionally biased region" description="Basic and acidic residues" evidence="2">
    <location>
        <begin position="19"/>
        <end position="31"/>
    </location>
</feature>
<accession>A0A1X0NH97</accession>
<dbReference type="EMBL" id="NBCO01000048">
    <property type="protein sequence ID" value="ORC84152.1"/>
    <property type="molecule type" value="Genomic_DNA"/>
</dbReference>
<comment type="caution">
    <text evidence="3">The sequence shown here is derived from an EMBL/GenBank/DDBJ whole genome shotgun (WGS) entry which is preliminary data.</text>
</comment>
<evidence type="ECO:0000313" key="3">
    <source>
        <dbReference type="EMBL" id="ORC84152.1"/>
    </source>
</evidence>
<feature type="coiled-coil region" evidence="1">
    <location>
        <begin position="539"/>
        <end position="566"/>
    </location>
</feature>
<name>A0A1X0NH97_9TRYP</name>
<reference evidence="3 4" key="1">
    <citation type="submission" date="2017-03" db="EMBL/GenBank/DDBJ databases">
        <title>An alternative strategy for trypanosome survival in the mammalian bloodstream revealed through genome and transcriptome analysis of the ubiquitous bovine parasite Trypanosoma (Megatrypanum) theileri.</title>
        <authorList>
            <person name="Kelly S."/>
            <person name="Ivens A."/>
            <person name="Mott A."/>
            <person name="O'Neill E."/>
            <person name="Emms D."/>
            <person name="Macleod O."/>
            <person name="Voorheis P."/>
            <person name="Matthews J."/>
            <person name="Matthews K."/>
            <person name="Carrington M."/>
        </authorList>
    </citation>
    <scope>NUCLEOTIDE SEQUENCE [LARGE SCALE GENOMIC DNA]</scope>
    <source>
        <strain evidence="3">Edinburgh</strain>
    </source>
</reference>
<evidence type="ECO:0000256" key="2">
    <source>
        <dbReference type="SAM" id="MobiDB-lite"/>
    </source>
</evidence>
<evidence type="ECO:0000256" key="1">
    <source>
        <dbReference type="SAM" id="Coils"/>
    </source>
</evidence>
<feature type="compositionally biased region" description="Basic and acidic residues" evidence="2">
    <location>
        <begin position="65"/>
        <end position="85"/>
    </location>
</feature>
<dbReference type="OrthoDB" id="245282at2759"/>
<feature type="region of interest" description="Disordered" evidence="2">
    <location>
        <begin position="17"/>
        <end position="43"/>
    </location>
</feature>
<sequence>MSDQKRLKEVTHFTFSAKQDSDEKSDVRGNVDDYDDEEDNRVHEEIKTANIKRFALVDTTSESSELAHTHDEKRDEPAPSDRRGSCNESLPHSFIRESSCVSLSVTSEIVPSLSTRVDEVPPESTLGLMEKFSSLNAEQDFLKSLSSHDIRKEELKDILQAFSTFPNHTVSSEIGNENMEVSVLKPIHDNAPDNKVTSVHPQRVLQKRKNPLAELYYRGINRRKNLEENLKAIREAQVKELENCTFQPIITKRGRSVRHSSSHSGYYRHNTHLRQRLLLETWRSERNEQCRPIPVISKGSENIVRRVRGGSAPVIPASERLYMDSARRRCRIEEEEEKPKKPVVVRTLDDVKAHVDGLYLSEEKRKLALQKLRDEMEKNTYQTPLHVNSKDVVNRLTQGKPKSKCYHLENEDDVRFKPKLSSTTKVLSVCARKRRLEKWYRFWCQYQNSKELPQCAIFEKIRDALQGETFPDGLSLDVFCIALDKYEETHGTQLWHSILPPSEPHLNEELTFVPKVNPYKRKESSSSIHQRLFQVAKTRQMASKKKDQMQREAEFLAEEKRRKKLQLWSAQNSKVKEKTRSVGVEMSHTTSLRRELTQNADFSSGVGSSSLSQVSSSSSLEHMEPIFASELVPEKCALLNLLNAADDLRNLIDEPNEIDIHFSPSPSSNLNGLQTEVNPQSHSFTSTVEIEMEVETDSAVPPVLPCKQQKPKRLTDMQVSTDILLECALSRRTWSADVSTRRREQCENRRRLKEVGKTLYQRM</sequence>
<protein>
    <submittedName>
        <fullName evidence="3">Uncharacterized protein</fullName>
    </submittedName>
</protein>
<feature type="region of interest" description="Disordered" evidence="2">
    <location>
        <begin position="61"/>
        <end position="89"/>
    </location>
</feature>
<organism evidence="3 4">
    <name type="scientific">Trypanosoma theileri</name>
    <dbReference type="NCBI Taxonomy" id="67003"/>
    <lineage>
        <taxon>Eukaryota</taxon>
        <taxon>Discoba</taxon>
        <taxon>Euglenozoa</taxon>
        <taxon>Kinetoplastea</taxon>
        <taxon>Metakinetoplastina</taxon>
        <taxon>Trypanosomatida</taxon>
        <taxon>Trypanosomatidae</taxon>
        <taxon>Trypanosoma</taxon>
    </lineage>
</organism>
<keyword evidence="4" id="KW-1185">Reference proteome</keyword>